<dbReference type="PANTHER" id="PTHR15615">
    <property type="match status" value="1"/>
</dbReference>
<sequence length="493" mass="55923">MYSQHYPVIDNNVYSTPQQYQRLQSPLYPTLPSQRKERLPSATDGKPNITLSITEIAEFSSTMVYLMWHARRQSVMDLHSSSKVDCVQQNNSNLEQTRVTADMANMTSAAFKKFCRQILSATQLSESVVLLSLKYIAMLLQNNPNIQGADGSEYRLFTVALMLANKFLDDNTFTNKTWSEVSGMKVTDLNIMELEFLDVLRFKLSIQKEEYERWRTALFGFRSQLMGVPVEMQRQKLMETMALSTQPWLQPTMQQQHASHNFYLFSKAQQQFPVQPTFNGPLARVPLRIPSHPVYPALYDTSPNNVQHRYSSSGPNRRPAENTGYAPYQKQQPSPFTTPIANQQPFATGTRGSHRTSSLPQSGGLDLTVKNSSYYYATPSSTPTNNNVYQPHIQLSFPSTTSYYVDTPANPTATTTTTTTTQSPADYNPYVANTNNMSDVYNRSTVPRSTSYKNVPVTPNGHYMYSHQAYNNGPTMEDPLTAIDSYRTNHHHH</sequence>
<dbReference type="Gene3D" id="1.10.472.10">
    <property type="entry name" value="Cyclin-like"/>
    <property type="match status" value="1"/>
</dbReference>
<protein>
    <submittedName>
        <fullName evidence="2">Uncharacterized protein</fullName>
    </submittedName>
</protein>
<dbReference type="Pfam" id="PF08613">
    <property type="entry name" value="Cyclin"/>
    <property type="match status" value="1"/>
</dbReference>
<dbReference type="CDD" id="cd20557">
    <property type="entry name" value="CYCLIN_ScPCL1-like"/>
    <property type="match status" value="1"/>
</dbReference>
<feature type="compositionally biased region" description="Polar residues" evidence="1">
    <location>
        <begin position="301"/>
        <end position="315"/>
    </location>
</feature>
<evidence type="ECO:0000313" key="2">
    <source>
        <dbReference type="EMBL" id="GAA5810005.1"/>
    </source>
</evidence>
<feature type="region of interest" description="Disordered" evidence="1">
    <location>
        <begin position="413"/>
        <end position="436"/>
    </location>
</feature>
<feature type="region of interest" description="Disordered" evidence="1">
    <location>
        <begin position="298"/>
        <end position="365"/>
    </location>
</feature>
<proteinExistence type="predicted"/>
<gene>
    <name evidence="2" type="ORF">MFLAVUS_003420</name>
</gene>
<dbReference type="InterPro" id="IPR036915">
    <property type="entry name" value="Cyclin-like_sf"/>
</dbReference>
<name>A0ABP9YT47_9FUNG</name>
<reference evidence="2 3" key="1">
    <citation type="submission" date="2024-04" db="EMBL/GenBank/DDBJ databases">
        <title>genome sequences of Mucor flavus KT1a and Helicostylum pulchrum KT1b strains isolated from the surface of a dry-aged beef.</title>
        <authorList>
            <person name="Toyotome T."/>
            <person name="Hosono M."/>
            <person name="Torimaru M."/>
            <person name="Fukuda K."/>
            <person name="Mikami N."/>
        </authorList>
    </citation>
    <scope>NUCLEOTIDE SEQUENCE [LARGE SCALE GENOMIC DNA]</scope>
    <source>
        <strain evidence="2 3">KT1a</strain>
    </source>
</reference>
<dbReference type="SUPFAM" id="SSF47954">
    <property type="entry name" value="Cyclin-like"/>
    <property type="match status" value="1"/>
</dbReference>
<evidence type="ECO:0000256" key="1">
    <source>
        <dbReference type="SAM" id="MobiDB-lite"/>
    </source>
</evidence>
<feature type="compositionally biased region" description="Polar residues" evidence="1">
    <location>
        <begin position="329"/>
        <end position="361"/>
    </location>
</feature>
<accession>A0ABP9YT47</accession>
<comment type="caution">
    <text evidence="2">The sequence shown here is derived from an EMBL/GenBank/DDBJ whole genome shotgun (WGS) entry which is preliminary data.</text>
</comment>
<keyword evidence="3" id="KW-1185">Reference proteome</keyword>
<dbReference type="InterPro" id="IPR013922">
    <property type="entry name" value="Cyclin_PHO80-like"/>
</dbReference>
<evidence type="ECO:0000313" key="3">
    <source>
        <dbReference type="Proteomes" id="UP001473302"/>
    </source>
</evidence>
<dbReference type="Proteomes" id="UP001473302">
    <property type="component" value="Unassembled WGS sequence"/>
</dbReference>
<dbReference type="PANTHER" id="PTHR15615:SF27">
    <property type="entry name" value="PHO85 CYCLIN CLG1"/>
    <property type="match status" value="1"/>
</dbReference>
<organism evidence="2 3">
    <name type="scientific">Mucor flavus</name>
    <dbReference type="NCBI Taxonomy" id="439312"/>
    <lineage>
        <taxon>Eukaryota</taxon>
        <taxon>Fungi</taxon>
        <taxon>Fungi incertae sedis</taxon>
        <taxon>Mucoromycota</taxon>
        <taxon>Mucoromycotina</taxon>
        <taxon>Mucoromycetes</taxon>
        <taxon>Mucorales</taxon>
        <taxon>Mucorineae</taxon>
        <taxon>Mucoraceae</taxon>
        <taxon>Mucor</taxon>
    </lineage>
</organism>
<dbReference type="EMBL" id="BAABUK010000006">
    <property type="protein sequence ID" value="GAA5810005.1"/>
    <property type="molecule type" value="Genomic_DNA"/>
</dbReference>